<evidence type="ECO:0000256" key="2">
    <source>
        <dbReference type="ARBA" id="ARBA00012438"/>
    </source>
</evidence>
<dbReference type="SUPFAM" id="SSF63829">
    <property type="entry name" value="Calcium-dependent phosphotriesterase"/>
    <property type="match status" value="1"/>
</dbReference>
<dbReference type="PANTHER" id="PTHR24421">
    <property type="entry name" value="NITRATE/NITRITE SENSOR PROTEIN NARX-RELATED"/>
    <property type="match status" value="1"/>
</dbReference>
<dbReference type="InterPro" id="IPR013783">
    <property type="entry name" value="Ig-like_fold"/>
</dbReference>
<dbReference type="EMBL" id="JAKLWS010000004">
    <property type="protein sequence ID" value="MCG2587986.1"/>
    <property type="molecule type" value="Genomic_DNA"/>
</dbReference>
<evidence type="ECO:0000259" key="6">
    <source>
        <dbReference type="PROSITE" id="PS50109"/>
    </source>
</evidence>
<keyword evidence="5" id="KW-0902">Two-component regulatory system</keyword>
<comment type="catalytic activity">
    <reaction evidence="1">
        <text>ATP + protein L-histidine = ADP + protein N-phospho-L-histidine.</text>
        <dbReference type="EC" id="2.7.13.3"/>
    </reaction>
</comment>
<sequence>MAQVESYDPETHNYFRQNWSAMQDSSGILFFGNSTGLLSFDGEKWHPVKHAPKGSAVLMFAEHQNNIYWGGNGDLGIIKSDSLNQFTPLSHRSRIDSAYQNFSYLWQMIEVDGEIYHRNSNGIYISRGDTIEVLFPEEQFMGIFEFEDQVLVQKENGELYYLEGDHLRPLPDHNFFNDDAIYDVISTQIGHLFFSRKKGIVRFNGEAFEPIETESSEYIIANRVFRAAQINETEIAVTTLDGGVVVINQQGELVQIFREEDGLPTNMVYNVYLDREETLWATSGNGIAKVLVNNPLKVWDESRGLTGIPLFITSFNEQTAFGTTEGLLTFGESGNLIQNESINGRVYDGIILDDTFILTTGSGVYSHTAGEALKLSGSSYRTFITDSWQSDLILGVSERKIDKLNVNNNSISSEPLLEINSEIIHAVKDRQRLWILAADNTVHLFNLDGIQLSSYRVSISEESRLNRIGRIAGKIRMGTDEGLFLYDESSDEFVSDSTFNDPEIQNEEVFRFRQCSENDVWFRNHRKIKRAVRENGNWRTLTNPYRTIARGLDEGVETIFCDDEGSVWFGSSTKLYHLTDPEWSYEYDFNTNITGVLVRNDSLIYGGYGDPSEIKELDFGENELRFTYAAASYIEPEANQYRTRLRGYEDEWSSWSDEPQKDFTFIPEGTYTFEVQGRNVYYKTGSIDSYTFTVLPPWYRTIWAYLAYLCLAGGVVYTGHKIRLNSILKEQRIRDGIARDLHDELSSTLSSISFFANAMDSPKTETQKENRYLSLIKKSSLEAKEKISDIVWVIHTENDDWDNLLMRCKRFASDILDARNIQHSFDIKGLFTGKPSINQKKNIWLIFREILTNIARHAEPNQVDIRFTMEFEKLHIHIEDNGKGFDPENTREDGYGVQNIKERAQQLKAKCTLESMPGEGTRWMIDLPVG</sequence>
<dbReference type="InterPro" id="IPR015943">
    <property type="entry name" value="WD40/YVTN_repeat-like_dom_sf"/>
</dbReference>
<dbReference type="InterPro" id="IPR003594">
    <property type="entry name" value="HATPase_dom"/>
</dbReference>
<organism evidence="7 8">
    <name type="scientific">Rhodohalobacter sulfatireducens</name>
    <dbReference type="NCBI Taxonomy" id="2911366"/>
    <lineage>
        <taxon>Bacteria</taxon>
        <taxon>Pseudomonadati</taxon>
        <taxon>Balneolota</taxon>
        <taxon>Balneolia</taxon>
        <taxon>Balneolales</taxon>
        <taxon>Balneolaceae</taxon>
        <taxon>Rhodohalobacter</taxon>
    </lineage>
</organism>
<dbReference type="Gene3D" id="3.30.565.10">
    <property type="entry name" value="Histidine kinase-like ATPase, C-terminal domain"/>
    <property type="match status" value="1"/>
</dbReference>
<gene>
    <name evidence="7" type="ORF">L6773_05385</name>
</gene>
<proteinExistence type="predicted"/>
<reference evidence="7" key="2">
    <citation type="submission" date="2024-05" db="EMBL/GenBank/DDBJ databases">
        <title>Rhodohalobacter halophilus gen. nov., sp. nov., a moderately halophilic member of the family Balneolaceae.</title>
        <authorList>
            <person name="Xia J."/>
        </authorList>
    </citation>
    <scope>NUCLEOTIDE SEQUENCE</scope>
    <source>
        <strain evidence="7">WB101</strain>
    </source>
</reference>
<evidence type="ECO:0000256" key="5">
    <source>
        <dbReference type="ARBA" id="ARBA00023012"/>
    </source>
</evidence>
<dbReference type="Gene3D" id="2.130.10.10">
    <property type="entry name" value="YVTN repeat-like/Quinoprotein amine dehydrogenase"/>
    <property type="match status" value="3"/>
</dbReference>
<accession>A0ABS9KAX1</accession>
<keyword evidence="4" id="KW-0418">Kinase</keyword>
<comment type="caution">
    <text evidence="7">The sequence shown here is derived from an EMBL/GenBank/DDBJ whole genome shotgun (WGS) entry which is preliminary data.</text>
</comment>
<dbReference type="InterPro" id="IPR050482">
    <property type="entry name" value="Sensor_HK_TwoCompSys"/>
</dbReference>
<evidence type="ECO:0000256" key="3">
    <source>
        <dbReference type="ARBA" id="ARBA00022679"/>
    </source>
</evidence>
<dbReference type="InterPro" id="IPR036890">
    <property type="entry name" value="HATPase_C_sf"/>
</dbReference>
<keyword evidence="3" id="KW-0808">Transferase</keyword>
<dbReference type="CDD" id="cd16917">
    <property type="entry name" value="HATPase_UhpB-NarQ-NarX-like"/>
    <property type="match status" value="1"/>
</dbReference>
<dbReference type="Gene3D" id="2.60.40.10">
    <property type="entry name" value="Immunoglobulins"/>
    <property type="match status" value="1"/>
</dbReference>
<dbReference type="InterPro" id="IPR011123">
    <property type="entry name" value="Y_Y_Y"/>
</dbReference>
<dbReference type="PROSITE" id="PS50109">
    <property type="entry name" value="HIS_KIN"/>
    <property type="match status" value="1"/>
</dbReference>
<dbReference type="Proteomes" id="UP001165366">
    <property type="component" value="Unassembled WGS sequence"/>
</dbReference>
<evidence type="ECO:0000256" key="1">
    <source>
        <dbReference type="ARBA" id="ARBA00000085"/>
    </source>
</evidence>
<dbReference type="EC" id="2.7.13.3" evidence="2"/>
<reference evidence="7" key="1">
    <citation type="submission" date="2022-01" db="EMBL/GenBank/DDBJ databases">
        <authorList>
            <person name="Wang Y."/>
        </authorList>
    </citation>
    <scope>NUCLEOTIDE SEQUENCE</scope>
    <source>
        <strain evidence="7">WB101</strain>
    </source>
</reference>
<protein>
    <recommendedName>
        <fullName evidence="2">histidine kinase</fullName>
        <ecNumber evidence="2">2.7.13.3</ecNumber>
    </recommendedName>
</protein>
<dbReference type="SUPFAM" id="SSF55874">
    <property type="entry name" value="ATPase domain of HSP90 chaperone/DNA topoisomerase II/histidine kinase"/>
    <property type="match status" value="1"/>
</dbReference>
<feature type="domain" description="Histidine kinase" evidence="6">
    <location>
        <begin position="740"/>
        <end position="930"/>
    </location>
</feature>
<evidence type="ECO:0000313" key="7">
    <source>
        <dbReference type="EMBL" id="MCG2587986.1"/>
    </source>
</evidence>
<name>A0ABS9KAX1_9BACT</name>
<dbReference type="Pfam" id="PF07495">
    <property type="entry name" value="Y_Y_Y"/>
    <property type="match status" value="1"/>
</dbReference>
<evidence type="ECO:0000313" key="8">
    <source>
        <dbReference type="Proteomes" id="UP001165366"/>
    </source>
</evidence>
<dbReference type="PANTHER" id="PTHR24421:SF10">
    <property type="entry name" value="NITRATE_NITRITE SENSOR PROTEIN NARQ"/>
    <property type="match status" value="1"/>
</dbReference>
<dbReference type="InterPro" id="IPR005467">
    <property type="entry name" value="His_kinase_dom"/>
</dbReference>
<dbReference type="Pfam" id="PF02518">
    <property type="entry name" value="HATPase_c"/>
    <property type="match status" value="1"/>
</dbReference>
<keyword evidence="8" id="KW-1185">Reference proteome</keyword>
<evidence type="ECO:0000256" key="4">
    <source>
        <dbReference type="ARBA" id="ARBA00022777"/>
    </source>
</evidence>